<dbReference type="HOGENOM" id="CLU_091283_1_0_10"/>
<dbReference type="EMBL" id="ABWZ01000015">
    <property type="protein sequence ID" value="EEB26616.1"/>
    <property type="molecule type" value="Genomic_DNA"/>
</dbReference>
<feature type="region of interest" description="Disordered" evidence="1">
    <location>
        <begin position="1"/>
        <end position="24"/>
    </location>
</feature>
<accession>B6VUF3</accession>
<dbReference type="InterPro" id="IPR010181">
    <property type="entry name" value="CGCAxxGCC_motif"/>
</dbReference>
<proteinExistence type="predicted"/>
<dbReference type="NCBIfam" id="TIGR01909">
    <property type="entry name" value="C_GCAxxG_C_C"/>
    <property type="match status" value="1"/>
</dbReference>
<sequence>MWRNENKGKRREEKKEVRRMEEDKNTLGLHPEVREEDRVAKAVALFREGYNCSQSVVTAFADLYGFTREQALHMSASFGGGIGRMRETCGAACGMFLLAGLEKCAVEGKDRESKAANYALVQELAEEFKKRNGALRCADLLGLSRKEPVVSTPEARTEQYYAKRPCARMVEEAARIWSEHLEKQKK</sequence>
<gene>
    <name evidence="2" type="ORF">BACDOR_00926</name>
</gene>
<reference evidence="2 3" key="2">
    <citation type="submission" date="2008-10" db="EMBL/GenBank/DDBJ databases">
        <authorList>
            <person name="Fulton L."/>
            <person name="Clifton S."/>
            <person name="Fulton B."/>
            <person name="Xu J."/>
            <person name="Minx P."/>
            <person name="Pepin K.H."/>
            <person name="Johnson M."/>
            <person name="Thiruvilangam P."/>
            <person name="Bhonagiri V."/>
            <person name="Nash W.E."/>
            <person name="Mardis E.R."/>
            <person name="Wilson R.K."/>
        </authorList>
    </citation>
    <scope>NUCLEOTIDE SEQUENCE [LARGE SCALE GENOMIC DNA]</scope>
    <source>
        <strain evidence="2 3">DSM 17855</strain>
    </source>
</reference>
<dbReference type="Proteomes" id="UP000004849">
    <property type="component" value="Unassembled WGS sequence"/>
</dbReference>
<dbReference type="AlphaFoldDB" id="B6VUF3"/>
<organism evidence="2 3">
    <name type="scientific">Phocaeicola dorei DSM 17855</name>
    <dbReference type="NCBI Taxonomy" id="483217"/>
    <lineage>
        <taxon>Bacteria</taxon>
        <taxon>Pseudomonadati</taxon>
        <taxon>Bacteroidota</taxon>
        <taxon>Bacteroidia</taxon>
        <taxon>Bacteroidales</taxon>
        <taxon>Bacteroidaceae</taxon>
        <taxon>Phocaeicola</taxon>
    </lineage>
</organism>
<protein>
    <recommendedName>
        <fullName evidence="4">C_GCAxxG_C_C family protein</fullName>
    </recommendedName>
</protein>
<dbReference type="Pfam" id="PF09719">
    <property type="entry name" value="C_GCAxxG_C_C"/>
    <property type="match status" value="1"/>
</dbReference>
<reference evidence="2 3" key="1">
    <citation type="submission" date="2008-10" db="EMBL/GenBank/DDBJ databases">
        <title>Draft genome sequence of Bacteroides dorei (DSM 17855).</title>
        <authorList>
            <person name="Sudarsanam P."/>
            <person name="Ley R."/>
            <person name="Guruge J."/>
            <person name="Turnbaugh P.J."/>
            <person name="Mahowald M."/>
            <person name="Liep D."/>
            <person name="Gordon J."/>
        </authorList>
    </citation>
    <scope>NUCLEOTIDE SEQUENCE [LARGE SCALE GENOMIC DNA]</scope>
    <source>
        <strain evidence="2 3">DSM 17855</strain>
    </source>
</reference>
<evidence type="ECO:0000313" key="3">
    <source>
        <dbReference type="Proteomes" id="UP000004849"/>
    </source>
</evidence>
<evidence type="ECO:0008006" key="4">
    <source>
        <dbReference type="Google" id="ProtNLM"/>
    </source>
</evidence>
<name>B6VUF3_9BACT</name>
<evidence type="ECO:0000256" key="1">
    <source>
        <dbReference type="SAM" id="MobiDB-lite"/>
    </source>
</evidence>
<evidence type="ECO:0000313" key="2">
    <source>
        <dbReference type="EMBL" id="EEB26616.1"/>
    </source>
</evidence>